<dbReference type="AlphaFoldDB" id="A5CAI2"/>
<dbReference type="EMBL" id="AM488183">
    <property type="protein sequence ID" value="CAN73221.1"/>
    <property type="molecule type" value="Genomic_DNA"/>
</dbReference>
<organism evidence="1">
    <name type="scientific">Vitis vinifera</name>
    <name type="common">Grape</name>
    <dbReference type="NCBI Taxonomy" id="29760"/>
    <lineage>
        <taxon>Eukaryota</taxon>
        <taxon>Viridiplantae</taxon>
        <taxon>Streptophyta</taxon>
        <taxon>Embryophyta</taxon>
        <taxon>Tracheophyta</taxon>
        <taxon>Spermatophyta</taxon>
        <taxon>Magnoliopsida</taxon>
        <taxon>eudicotyledons</taxon>
        <taxon>Gunneridae</taxon>
        <taxon>Pentapetalae</taxon>
        <taxon>rosids</taxon>
        <taxon>Vitales</taxon>
        <taxon>Vitaceae</taxon>
        <taxon>Viteae</taxon>
        <taxon>Vitis</taxon>
    </lineage>
</organism>
<reference evidence="1" key="1">
    <citation type="journal article" date="2007" name="PLoS ONE">
        <title>The first genome sequence of an elite grapevine cultivar (Pinot noir Vitis vinifera L.): coping with a highly heterozygous genome.</title>
        <authorList>
            <person name="Velasco R."/>
            <person name="Zharkikh A."/>
            <person name="Troggio M."/>
            <person name="Cartwright D.A."/>
            <person name="Cestaro A."/>
            <person name="Pruss D."/>
            <person name="Pindo M."/>
            <person name="FitzGerald L.M."/>
            <person name="Vezzulli S."/>
            <person name="Reid J."/>
            <person name="Malacarne G."/>
            <person name="Iliev D."/>
            <person name="Coppola G."/>
            <person name="Wardell B."/>
            <person name="Micheletti D."/>
            <person name="Macalma T."/>
            <person name="Facci M."/>
            <person name="Mitchell J.T."/>
            <person name="Perazzolli M."/>
            <person name="Eldredge G."/>
            <person name="Gatto P."/>
            <person name="Oyzerski R."/>
            <person name="Moretto M."/>
            <person name="Gutin N."/>
            <person name="Stefanini M."/>
            <person name="Chen Y."/>
            <person name="Segala C."/>
            <person name="Davenport C."/>
            <person name="Dematte L."/>
            <person name="Mraz A."/>
            <person name="Battilana J."/>
            <person name="Stormo K."/>
            <person name="Costa F."/>
            <person name="Tao Q."/>
            <person name="Si-Ammour A."/>
            <person name="Harkins T."/>
            <person name="Lackey A."/>
            <person name="Perbost C."/>
            <person name="Taillon B."/>
            <person name="Stella A."/>
            <person name="Solovyev V."/>
            <person name="Fawcett J.A."/>
            <person name="Sterck L."/>
            <person name="Vandepoele K."/>
            <person name="Grando S.M."/>
            <person name="Toppo S."/>
            <person name="Moser C."/>
            <person name="Lanchbury J."/>
            <person name="Bogden R."/>
            <person name="Skolnick M."/>
            <person name="Sgaramella V."/>
            <person name="Bhatnagar S.K."/>
            <person name="Fontana P."/>
            <person name="Gutin A."/>
            <person name="Van de Peer Y."/>
            <person name="Salamini F."/>
            <person name="Viola R."/>
        </authorList>
    </citation>
    <scope>NUCLEOTIDE SEQUENCE</scope>
</reference>
<protein>
    <submittedName>
        <fullName evidence="1">Uncharacterized protein</fullName>
    </submittedName>
</protein>
<dbReference type="PROSITE" id="PS51257">
    <property type="entry name" value="PROKAR_LIPOPROTEIN"/>
    <property type="match status" value="1"/>
</dbReference>
<evidence type="ECO:0000313" key="1">
    <source>
        <dbReference type="EMBL" id="CAN73221.1"/>
    </source>
</evidence>
<name>A5CAI2_VITVI</name>
<gene>
    <name evidence="1" type="ORF">VITISV_014429</name>
</gene>
<sequence length="134" mass="14443">MVSSYSRAPLALLHIFALVATGIVPAISISCAATAKSKSQAKSLADARLLQSDAAGALSSYEWLSETMVGDAAVRDRGKRLCRMIVGSDLLSLPLVFSLCRRFISGWLMLIIRMCCGDYPDVYALPASFALPWI</sequence>
<proteinExistence type="predicted"/>
<accession>A5CAI2</accession>